<comment type="caution">
    <text evidence="1">The sequence shown here is derived from an EMBL/GenBank/DDBJ whole genome shotgun (WGS) entry which is preliminary data.</text>
</comment>
<dbReference type="AlphaFoldDB" id="A0AAE3P574"/>
<gene>
    <name evidence="1" type="ORF">OD816_001230</name>
</gene>
<reference evidence="1" key="1">
    <citation type="submission" date="2022-11" db="EMBL/GenBank/DDBJ databases">
        <title>Candidatus Alkanophaga archaea from heated hydrothermal vent sediment oxidize petroleum alkanes.</title>
        <authorList>
            <person name="Zehnle H."/>
            <person name="Laso-Perez R."/>
            <person name="Lipp J."/>
            <person name="Teske A."/>
            <person name="Wegener G."/>
        </authorList>
    </citation>
    <scope>NUCLEOTIDE SEQUENCE</scope>
    <source>
        <strain evidence="1">MCA70</strain>
    </source>
</reference>
<sequence length="267" mass="31174">MQITAPAPIIYLPENLWSFFTRPGRELLIRVLNIEGKTLHLELGGEKFQARIGGTLTPESFTVGEVLRVKVAKTGNPIVLQVITPEKEKGKVQFLYLVSTKLAEKPLNKEVFQKDVNFLTTFIKDLIGVTKKEKKETIDKELRELFGDKIKTFRFLFRDEKIIIPFVFNDEKSWGFLELGEPKEEQDKIKLFYFKMFFEYLGLMECFLSYLGNEVYVDIYFANRESFNLAKEELRNLEKIFYSYKIPAKINLNMQEILPGQILEKEG</sequence>
<dbReference type="Proteomes" id="UP001144110">
    <property type="component" value="Unassembled WGS sequence"/>
</dbReference>
<organism evidence="1 2">
    <name type="scientific">Candidatus Thermodesulfobacterium syntrophicum</name>
    <dbReference type="NCBI Taxonomy" id="3060442"/>
    <lineage>
        <taxon>Bacteria</taxon>
        <taxon>Pseudomonadati</taxon>
        <taxon>Thermodesulfobacteriota</taxon>
        <taxon>Thermodesulfobacteria</taxon>
        <taxon>Thermodesulfobacteriales</taxon>
        <taxon>Thermodesulfobacteriaceae</taxon>
        <taxon>Thermodesulfobacterium</taxon>
    </lineage>
</organism>
<name>A0AAE3P574_9BACT</name>
<evidence type="ECO:0000313" key="2">
    <source>
        <dbReference type="Proteomes" id="UP001144110"/>
    </source>
</evidence>
<accession>A0AAE3P574</accession>
<evidence type="ECO:0000313" key="1">
    <source>
        <dbReference type="EMBL" id="MDF2953985.1"/>
    </source>
</evidence>
<dbReference type="EMBL" id="JAPHEG010000005">
    <property type="protein sequence ID" value="MDF2953985.1"/>
    <property type="molecule type" value="Genomic_DNA"/>
</dbReference>
<protein>
    <submittedName>
        <fullName evidence="1">Uncharacterized protein</fullName>
    </submittedName>
</protein>
<proteinExistence type="predicted"/>